<dbReference type="AlphaFoldDB" id="A0A3S4RAW0"/>
<dbReference type="Gene3D" id="3.40.50.720">
    <property type="entry name" value="NAD(P)-binding Rossmann-like Domain"/>
    <property type="match status" value="1"/>
</dbReference>
<dbReference type="InterPro" id="IPR051604">
    <property type="entry name" value="Ergot_Alk_Oxidoreductase"/>
</dbReference>
<sequence length="288" mass="30293">MYVISGATGRIGSAVTDLLLDAGHAVRVVVRRPQAATDWTTRGAQAAVLDLRDAPRLTEALDGATAFFAMMPFDLSVPDLDQYAEDVAQSVSTAVRDSGVGHTVMLSSGGADLAEGTGPILGLHRMEEALALTGTVVTALRPGHFQEKFEDVLGSVLNEGVFPVFASSADTPLPMVATRDIAHIAVQELLAGARTSEAVDIIGPEYTERQVATSLSNALGRPLTVVPIPEAGWESALVEAGYSPHVAQSLVDLFRADERGQLGPRGDRGVRATTDIDTTVEQVLARTP</sequence>
<dbReference type="RefSeq" id="WP_126382456.1">
    <property type="nucleotide sequence ID" value="NZ_LR134350.1"/>
</dbReference>
<dbReference type="OrthoDB" id="4457504at2"/>
<gene>
    <name evidence="2" type="primary">azoB_2</name>
    <name evidence="2" type="ORF">NCTC11636_01362</name>
</gene>
<dbReference type="PANTHER" id="PTHR43162:SF1">
    <property type="entry name" value="PRESTALK A DIFFERENTIATION PROTEIN A"/>
    <property type="match status" value="1"/>
</dbReference>
<dbReference type="InterPro" id="IPR016040">
    <property type="entry name" value="NAD(P)-bd_dom"/>
</dbReference>
<dbReference type="GO" id="GO:0016491">
    <property type="term" value="F:oxidoreductase activity"/>
    <property type="evidence" value="ECO:0007669"/>
    <property type="project" value="UniProtKB-KW"/>
</dbReference>
<dbReference type="Gene3D" id="3.90.25.10">
    <property type="entry name" value="UDP-galactose 4-epimerase, domain 1"/>
    <property type="match status" value="1"/>
</dbReference>
<feature type="domain" description="NAD(P)-binding" evidence="1">
    <location>
        <begin position="6"/>
        <end position="148"/>
    </location>
</feature>
<evidence type="ECO:0000259" key="1">
    <source>
        <dbReference type="Pfam" id="PF13460"/>
    </source>
</evidence>
<organism evidence="2 3">
    <name type="scientific">Actinomyces howellii</name>
    <dbReference type="NCBI Taxonomy" id="52771"/>
    <lineage>
        <taxon>Bacteria</taxon>
        <taxon>Bacillati</taxon>
        <taxon>Actinomycetota</taxon>
        <taxon>Actinomycetes</taxon>
        <taxon>Actinomycetales</taxon>
        <taxon>Actinomycetaceae</taxon>
        <taxon>Actinomyces</taxon>
    </lineage>
</organism>
<evidence type="ECO:0000313" key="2">
    <source>
        <dbReference type="EMBL" id="VEG28098.1"/>
    </source>
</evidence>
<dbReference type="Pfam" id="PF13460">
    <property type="entry name" value="NAD_binding_10"/>
    <property type="match status" value="1"/>
</dbReference>
<keyword evidence="3" id="KW-1185">Reference proteome</keyword>
<evidence type="ECO:0000313" key="3">
    <source>
        <dbReference type="Proteomes" id="UP000266895"/>
    </source>
</evidence>
<dbReference type="EMBL" id="LR134350">
    <property type="protein sequence ID" value="VEG28098.1"/>
    <property type="molecule type" value="Genomic_DNA"/>
</dbReference>
<dbReference type="KEGG" id="ahw:NCTC11636_01362"/>
<reference evidence="2 3" key="1">
    <citation type="submission" date="2018-12" db="EMBL/GenBank/DDBJ databases">
        <authorList>
            <consortium name="Pathogen Informatics"/>
        </authorList>
    </citation>
    <scope>NUCLEOTIDE SEQUENCE [LARGE SCALE GENOMIC DNA]</scope>
    <source>
        <strain evidence="2 3">NCTC11636</strain>
    </source>
</reference>
<dbReference type="InterPro" id="IPR036291">
    <property type="entry name" value="NAD(P)-bd_dom_sf"/>
</dbReference>
<protein>
    <submittedName>
        <fullName evidence="2">NAD(P)H azoreductase</fullName>
        <ecNumber evidence="2">1.7.-.-</ecNumber>
    </submittedName>
</protein>
<accession>A0A3S4RAW0</accession>
<name>A0A3S4RAW0_9ACTO</name>
<dbReference type="Proteomes" id="UP000266895">
    <property type="component" value="Chromosome"/>
</dbReference>
<dbReference type="PANTHER" id="PTHR43162">
    <property type="match status" value="1"/>
</dbReference>
<dbReference type="EC" id="1.7.-.-" evidence="2"/>
<dbReference type="SUPFAM" id="SSF51735">
    <property type="entry name" value="NAD(P)-binding Rossmann-fold domains"/>
    <property type="match status" value="1"/>
</dbReference>
<keyword evidence="2" id="KW-0560">Oxidoreductase</keyword>
<proteinExistence type="predicted"/>